<protein>
    <submittedName>
        <fullName evidence="3">Glycine cleavage system protein T</fullName>
    </submittedName>
</protein>
<dbReference type="SUPFAM" id="SSF101790">
    <property type="entry name" value="Aminomethyltransferase beta-barrel domain"/>
    <property type="match status" value="1"/>
</dbReference>
<dbReference type="PANTHER" id="PTHR22602">
    <property type="entry name" value="TRANSFERASE CAF17, MITOCHONDRIAL-RELATED"/>
    <property type="match status" value="1"/>
</dbReference>
<dbReference type="SUPFAM" id="SSF103025">
    <property type="entry name" value="Folate-binding domain"/>
    <property type="match status" value="1"/>
</dbReference>
<name>A0A1V2ZZS0_9GAMM</name>
<dbReference type="OrthoDB" id="9796287at2"/>
<dbReference type="Pfam" id="PF01571">
    <property type="entry name" value="GCV_T"/>
    <property type="match status" value="1"/>
</dbReference>
<dbReference type="EMBL" id="MUZR01000013">
    <property type="protein sequence ID" value="OOC10607.1"/>
    <property type="molecule type" value="Genomic_DNA"/>
</dbReference>
<dbReference type="Gene3D" id="3.30.70.1630">
    <property type="match status" value="1"/>
</dbReference>
<sequence>MREDWKKHLVDSGAEFEGDELVHYGNPERERQMAVNGDVICDLSHRGLLEIRGADATEFLQGQFGNDIRQVDERHAQLSSYASPKGRTYAVFRVLRTQDGFLLEMPADRVEPVAKRLQMFVLRSDVIIEQAGDSRIRFGLSGPDAEKELQDALGACPAEIHEVVEKDGVTALRVQGVHPRFELFGGFDAMRRLWDALNVRGAPVGPHEWQLLDILAGIPSVVEATTEMFVPQMLNLHALGAISFDKGCYPGQEVVARMHYLGKLKRRMFRLAIQDGEPPTPGMPVFRADGKPDQADGELVAVELHPDGQYSALAVLKVDAAEAELRCGAPDGAPVTLCDLPYDVPEGA</sequence>
<dbReference type="NCBIfam" id="TIGR03317">
    <property type="entry name" value="ygfZ_signature"/>
    <property type="match status" value="1"/>
</dbReference>
<proteinExistence type="predicted"/>
<dbReference type="InterPro" id="IPR017703">
    <property type="entry name" value="YgfZ/GCV_T_CS"/>
</dbReference>
<evidence type="ECO:0000313" key="3">
    <source>
        <dbReference type="EMBL" id="OOC10607.1"/>
    </source>
</evidence>
<dbReference type="InterPro" id="IPR006222">
    <property type="entry name" value="GCVT_N"/>
</dbReference>
<dbReference type="Gene3D" id="2.40.30.160">
    <property type="match status" value="1"/>
</dbReference>
<organism evidence="3 4">
    <name type="scientific">Thioalkalivibrio halophilus</name>
    <dbReference type="NCBI Taxonomy" id="252474"/>
    <lineage>
        <taxon>Bacteria</taxon>
        <taxon>Pseudomonadati</taxon>
        <taxon>Pseudomonadota</taxon>
        <taxon>Gammaproteobacteria</taxon>
        <taxon>Chromatiales</taxon>
        <taxon>Ectothiorhodospiraceae</taxon>
        <taxon>Thioalkalivibrio</taxon>
    </lineage>
</organism>
<dbReference type="Proteomes" id="UP000189177">
    <property type="component" value="Unassembled WGS sequence"/>
</dbReference>
<evidence type="ECO:0000313" key="4">
    <source>
        <dbReference type="Proteomes" id="UP000189177"/>
    </source>
</evidence>
<dbReference type="Gene3D" id="3.30.70.1400">
    <property type="entry name" value="Aminomethyltransferase beta-barrel domains"/>
    <property type="match status" value="1"/>
</dbReference>
<feature type="domain" description="GCVT N-terminal" evidence="2">
    <location>
        <begin position="28"/>
        <end position="153"/>
    </location>
</feature>
<dbReference type="PANTHER" id="PTHR22602:SF0">
    <property type="entry name" value="TRANSFERASE CAF17, MITOCHONDRIAL-RELATED"/>
    <property type="match status" value="1"/>
</dbReference>
<reference evidence="3 4" key="1">
    <citation type="submission" date="2017-02" db="EMBL/GenBank/DDBJ databases">
        <title>Genomic diversity within the haloalkaliphilic genus Thioalkalivibrio.</title>
        <authorList>
            <person name="Ahn A.-C."/>
            <person name="Meier-Kolthoff J."/>
            <person name="Overmars L."/>
            <person name="Richter M."/>
            <person name="Woyke T."/>
            <person name="Sorokin D.Y."/>
            <person name="Muyzer G."/>
        </authorList>
    </citation>
    <scope>NUCLEOTIDE SEQUENCE [LARGE SCALE GENOMIC DNA]</scope>
    <source>
        <strain evidence="3 4">HL17</strain>
    </source>
</reference>
<dbReference type="RefSeq" id="WP_077243931.1">
    <property type="nucleotide sequence ID" value="NZ_MUZR01000013.1"/>
</dbReference>
<accession>A0A1V2ZZS0</accession>
<gene>
    <name evidence="3" type="ORF">B1A74_04820</name>
</gene>
<evidence type="ECO:0000256" key="1">
    <source>
        <dbReference type="PIRSR" id="PIRSR006487-1"/>
    </source>
</evidence>
<dbReference type="InterPro" id="IPR029043">
    <property type="entry name" value="GcvT/YgfZ_C"/>
</dbReference>
<dbReference type="PIRSF" id="PIRSF006487">
    <property type="entry name" value="GcvT"/>
    <property type="match status" value="1"/>
</dbReference>
<comment type="caution">
    <text evidence="3">The sequence shown here is derived from an EMBL/GenBank/DDBJ whole genome shotgun (WGS) entry which is preliminary data.</text>
</comment>
<keyword evidence="4" id="KW-1185">Reference proteome</keyword>
<dbReference type="GO" id="GO:0016226">
    <property type="term" value="P:iron-sulfur cluster assembly"/>
    <property type="evidence" value="ECO:0007669"/>
    <property type="project" value="TreeGrafter"/>
</dbReference>
<dbReference type="STRING" id="252474.B1A74_04820"/>
<dbReference type="AlphaFoldDB" id="A0A1V2ZZS0"/>
<feature type="binding site" evidence="1">
    <location>
        <position position="182"/>
    </location>
    <ligand>
        <name>substrate</name>
    </ligand>
</feature>
<evidence type="ECO:0000259" key="2">
    <source>
        <dbReference type="Pfam" id="PF01571"/>
    </source>
</evidence>
<dbReference type="InterPro" id="IPR045179">
    <property type="entry name" value="YgfZ/GcvT"/>
</dbReference>